<organism evidence="1 2">
    <name type="scientific">Monoglobus pectinilyticus</name>
    <dbReference type="NCBI Taxonomy" id="1981510"/>
    <lineage>
        <taxon>Bacteria</taxon>
        <taxon>Bacillati</taxon>
        <taxon>Bacillota</taxon>
        <taxon>Clostridia</taxon>
        <taxon>Monoglobales</taxon>
        <taxon>Monoglobaceae</taxon>
        <taxon>Monoglobus</taxon>
    </lineage>
</organism>
<evidence type="ECO:0000313" key="1">
    <source>
        <dbReference type="EMBL" id="AUO19625.1"/>
    </source>
</evidence>
<protein>
    <submittedName>
        <fullName evidence="1">Uncharacterized protein</fullName>
    </submittedName>
</protein>
<name>A0A2K9P2Y4_9FIRM</name>
<reference evidence="1 2" key="1">
    <citation type="submission" date="2017-04" db="EMBL/GenBank/DDBJ databases">
        <title>Monoglobus pectinilyticus 14 draft genome.</title>
        <authorList>
            <person name="Kim C."/>
            <person name="Rosendale D.I."/>
            <person name="Kelly W.J."/>
            <person name="Tannock G.W."/>
            <person name="Patchett M.L."/>
            <person name="Jordens J.Z."/>
        </authorList>
    </citation>
    <scope>NUCLEOTIDE SEQUENCE [LARGE SCALE GENOMIC DNA]</scope>
    <source>
        <strain evidence="1 2">14</strain>
    </source>
</reference>
<sequence>MKAFIRDNTILIENFELKSERAIFEAIVEEFKLNNDIIIKREIMGPSEDIVSAEYNSGEIFLYYDVDYELCPIRCSDSNIQQVFEIVNKVINNI</sequence>
<evidence type="ECO:0000313" key="2">
    <source>
        <dbReference type="Proteomes" id="UP000235589"/>
    </source>
</evidence>
<dbReference type="GeneID" id="98062858"/>
<keyword evidence="2" id="KW-1185">Reference proteome</keyword>
<gene>
    <name evidence="1" type="ORF">B9O19_01465</name>
</gene>
<dbReference type="AlphaFoldDB" id="A0A2K9P2Y4"/>
<dbReference type="Proteomes" id="UP000235589">
    <property type="component" value="Chromosome"/>
</dbReference>
<dbReference type="EMBL" id="CP020991">
    <property type="protein sequence ID" value="AUO19625.1"/>
    <property type="molecule type" value="Genomic_DNA"/>
</dbReference>
<dbReference type="KEGG" id="mpec:B9O19_01465"/>
<accession>A0A2K9P2Y4</accession>
<proteinExistence type="predicted"/>
<dbReference type="RefSeq" id="WP_102365814.1">
    <property type="nucleotide sequence ID" value="NZ_CP020991.1"/>
</dbReference>